<dbReference type="AlphaFoldDB" id="A0A2U2B6W1"/>
<evidence type="ECO:0000313" key="2">
    <source>
        <dbReference type="Proteomes" id="UP000244956"/>
    </source>
</evidence>
<sequence>MATTRSEELFSQLFDRSHISVIRDQSEITIEVYAFNKTCAHGKVTEAPESTGLKGQWLDVNLNEIIDVFDPWER</sequence>
<evidence type="ECO:0000313" key="1">
    <source>
        <dbReference type="EMBL" id="PWD98797.1"/>
    </source>
</evidence>
<dbReference type="RefSeq" id="WP_146192239.1">
    <property type="nucleotide sequence ID" value="NZ_QEWP01000011.1"/>
</dbReference>
<proteinExistence type="predicted"/>
<accession>A0A2U2B6W1</accession>
<gene>
    <name evidence="1" type="ORF">DDZ16_13745</name>
</gene>
<protein>
    <submittedName>
        <fullName evidence="1">Uncharacterized protein</fullName>
    </submittedName>
</protein>
<reference evidence="1 2" key="1">
    <citation type="submission" date="2018-05" db="EMBL/GenBank/DDBJ databases">
        <title>Marinilabilia rubrum sp. nov., isolated from saltern sediment.</title>
        <authorList>
            <person name="Zhang R."/>
        </authorList>
    </citation>
    <scope>NUCLEOTIDE SEQUENCE [LARGE SCALE GENOMIC DNA]</scope>
    <source>
        <strain evidence="1 2">WTE16</strain>
    </source>
</reference>
<comment type="caution">
    <text evidence="1">The sequence shown here is derived from an EMBL/GenBank/DDBJ whole genome shotgun (WGS) entry which is preliminary data.</text>
</comment>
<dbReference type="EMBL" id="QEWP01000011">
    <property type="protein sequence ID" value="PWD98797.1"/>
    <property type="molecule type" value="Genomic_DNA"/>
</dbReference>
<organism evidence="1 2">
    <name type="scientific">Marinilabilia rubra</name>
    <dbReference type="NCBI Taxonomy" id="2162893"/>
    <lineage>
        <taxon>Bacteria</taxon>
        <taxon>Pseudomonadati</taxon>
        <taxon>Bacteroidota</taxon>
        <taxon>Bacteroidia</taxon>
        <taxon>Marinilabiliales</taxon>
        <taxon>Marinilabiliaceae</taxon>
        <taxon>Marinilabilia</taxon>
    </lineage>
</organism>
<dbReference type="OrthoDB" id="1122976at2"/>
<keyword evidence="2" id="KW-1185">Reference proteome</keyword>
<name>A0A2U2B6W1_9BACT</name>
<dbReference type="Proteomes" id="UP000244956">
    <property type="component" value="Unassembled WGS sequence"/>
</dbReference>